<evidence type="ECO:0000259" key="3">
    <source>
        <dbReference type="SMART" id="SM00560"/>
    </source>
</evidence>
<dbReference type="GO" id="GO:0004553">
    <property type="term" value="F:hydrolase activity, hydrolyzing O-glycosyl compounds"/>
    <property type="evidence" value="ECO:0007669"/>
    <property type="project" value="UniProtKB-ARBA"/>
</dbReference>
<protein>
    <submittedName>
        <fullName evidence="4">T9SS type A sorting domain-containing protein</fullName>
    </submittedName>
</protein>
<dbReference type="PANTHER" id="PTHR42535">
    <property type="entry name" value="OOKINETE PROTEIN, PUTATIVE-RELATED"/>
    <property type="match status" value="1"/>
</dbReference>
<keyword evidence="5" id="KW-1185">Reference proteome</keyword>
<proteinExistence type="predicted"/>
<dbReference type="InterPro" id="IPR013320">
    <property type="entry name" value="ConA-like_dom_sf"/>
</dbReference>
<dbReference type="NCBIfam" id="TIGR04183">
    <property type="entry name" value="Por_Secre_tail"/>
    <property type="match status" value="1"/>
</dbReference>
<gene>
    <name evidence="4" type="ORF">ES692_02065</name>
</gene>
<dbReference type="SMART" id="SM00560">
    <property type="entry name" value="LamGL"/>
    <property type="match status" value="1"/>
</dbReference>
<accession>A0A5C7BFU3</accession>
<sequence>MSSESSLTMCETTVINFSTFESGLNGWTIGGGDAQRINNTSWSYNGNYSIRLRDDDATGNASSILSPLFNISTLDKVDFKFFFKPNGMENGEDFFIEYSSDAGSNWTIVGTFVSGSVASKTADFEATTSAISYSKTVTIFKTDHSFPAGNNARFRVRCDASEDNDMIYLDDVKISGVSFCTPTKAPGGITSNLDLWLKADKLNGITHASDGSPVSQWVDMGKGNNAEVVVPGQEPVYRNSIARNFNFNPVIDFENNHTTANRDMTYIISNGSRDELKGTGGFNTNDMFVVLMPDPTITASMIPLDTFTSTDPDGETYTEDITGFGYGGYTARFHNERLAYCIATTNETSSSDPNYENGYGRADTGTGTDYNQIQIVNVRQNAALLDMELFFNANQVGTATNDISKYKMINNGRYWLGRSQYWNGSFDGRIAEVITYNSRKSDGDLTQERNRIQSYLAIKYGITLGVNGTSQDYVNSNGNLIWDQSLNLGYNYDVAGIGRDDVSELYQKQSRSVNDAADVGGRTEGIITMGLDNIYDTNTTNITSNPVKFDNREYLVWGNNGEDLNLAASTISVNMSSGISPSLTTNVSFTAMKRVWKVMETGGDIPSVKVRIPQDAIRNITPPGSFYMFISSTGVFDPTADYRIMTSDGNGNLETDYDFDGIKYITFGYAPRVEVVRSVLFDGNVDYVDMEDALNLNNSAFTISAWIKRDPSDFYVKSIISKRDNPFTKGYDLRILNTNKIQMYWKNGSNQILVSNTAIPKNEWHHVAVIYDGTQASIYIDGVLDISANRTNPIDTNESFYIAAAGKNSPIQHFGGNIDEVRIWDTDLTPAQLRFIMNQEIEDNSNFVAGKIMPITISKNDVGSIPWSKLAGYYPMSVYTYTNTEDASGNGHQGALRNLNTVDRQTAPLPYTSNTNGNWETSSTWANGALQTIPGAKSIVNSSTYIDWNIVQTSHNLTLDNTSITSGNRSLLGLFVNSNKITVSGNNATKTGFGLTVTHYLKLNGDIDLQGESQLIQTIKSDLDISSSGSLEKDQQGTRDLFTYNYWSSPVGITSTLSNNTNYTVNSIFKDGTNTVSPININFITNGYNGNAGSPISLADYWIWKFANQPDDMYSAWQHVRSTGYLSPGEGFTMKGVTNTSGNVSLEQNYVLKGKPNNGDITLPLTAGNDYLVGNPYASAIDAHAFIMENAPTIEGSGNTTGTLYFWEHWGGGSHNLSEYQGGYATYNLAGAVPAVAYGIADPDVDQSSTVGTKLPGRYIPVGQGFFVVGEITGTIRFNNSQRIFKTEATSASTFMRTDSASSSNQDSEGNGDTRMKVGLKFNSINTYTRKILVTADENATMGYDWGYDAELYENQAEDMYWLIDDGKFVIQGINNLTIETVLPIGIHTSEDGSNRISIDKLENIPDAMDIFLHDIELGLYFNLQEGDYSFTSQAGVHLERFEIVFNNEDTLSLETAEIESNILDILYDKDNKDITILNPQNLSIEGYEIITILGQSVLVSNALTTANEIKLDTKSLSSGAYVVKVKTEKEYVSKKVVVN</sequence>
<dbReference type="Gene3D" id="2.60.120.260">
    <property type="entry name" value="Galactose-binding domain-like"/>
    <property type="match status" value="1"/>
</dbReference>
<dbReference type="EMBL" id="VOSB01000002">
    <property type="protein sequence ID" value="TXE20075.1"/>
    <property type="molecule type" value="Genomic_DNA"/>
</dbReference>
<dbReference type="Pfam" id="PF26628">
    <property type="entry name" value="DUF8202"/>
    <property type="match status" value="1"/>
</dbReference>
<dbReference type="GO" id="GO:0005975">
    <property type="term" value="P:carbohydrate metabolic process"/>
    <property type="evidence" value="ECO:0007669"/>
    <property type="project" value="UniProtKB-ARBA"/>
</dbReference>
<dbReference type="Pfam" id="PF18962">
    <property type="entry name" value="Por_Secre_tail"/>
    <property type="match status" value="1"/>
</dbReference>
<dbReference type="Pfam" id="PF13385">
    <property type="entry name" value="Laminin_G_3"/>
    <property type="match status" value="1"/>
</dbReference>
<dbReference type="InterPro" id="IPR058515">
    <property type="entry name" value="DUF8202"/>
</dbReference>
<dbReference type="PANTHER" id="PTHR42535:SF2">
    <property type="entry name" value="CHROMOSOME UNDETERMINED SCAFFOLD_146, WHOLE GENOME SHOTGUN SEQUENCE"/>
    <property type="match status" value="1"/>
</dbReference>
<dbReference type="Gene3D" id="2.60.120.200">
    <property type="match status" value="1"/>
</dbReference>
<dbReference type="STRING" id="1123037.GCA_000425305_00427"/>
<dbReference type="OrthoDB" id="2582440at2"/>
<dbReference type="InterPro" id="IPR026444">
    <property type="entry name" value="Secre_tail"/>
</dbReference>
<dbReference type="Proteomes" id="UP000321938">
    <property type="component" value="Unassembled WGS sequence"/>
</dbReference>
<evidence type="ECO:0000313" key="4">
    <source>
        <dbReference type="EMBL" id="TXE20075.1"/>
    </source>
</evidence>
<keyword evidence="2" id="KW-1015">Disulfide bond</keyword>
<keyword evidence="1" id="KW-0732">Signal</keyword>
<reference evidence="4 5" key="1">
    <citation type="submission" date="2019-08" db="EMBL/GenBank/DDBJ databases">
        <title>Genome of Psychroserpens burtonensis ACAM 167.</title>
        <authorList>
            <person name="Bowman J.P."/>
        </authorList>
    </citation>
    <scope>NUCLEOTIDE SEQUENCE [LARGE SCALE GENOMIC DNA]</scope>
    <source>
        <strain evidence="4 5">ACAM 167</strain>
    </source>
</reference>
<evidence type="ECO:0000256" key="1">
    <source>
        <dbReference type="ARBA" id="ARBA00022729"/>
    </source>
</evidence>
<name>A0A5C7BFU3_9FLAO</name>
<feature type="domain" description="LamG-like jellyroll fold" evidence="3">
    <location>
        <begin position="699"/>
        <end position="831"/>
    </location>
</feature>
<organism evidence="4 5">
    <name type="scientific">Psychroserpens burtonensis</name>
    <dbReference type="NCBI Taxonomy" id="49278"/>
    <lineage>
        <taxon>Bacteria</taxon>
        <taxon>Pseudomonadati</taxon>
        <taxon>Bacteroidota</taxon>
        <taxon>Flavobacteriia</taxon>
        <taxon>Flavobacteriales</taxon>
        <taxon>Flavobacteriaceae</taxon>
        <taxon>Psychroserpens</taxon>
    </lineage>
</organism>
<evidence type="ECO:0000256" key="2">
    <source>
        <dbReference type="ARBA" id="ARBA00023157"/>
    </source>
</evidence>
<comment type="caution">
    <text evidence="4">The sequence shown here is derived from an EMBL/GenBank/DDBJ whole genome shotgun (WGS) entry which is preliminary data.</text>
</comment>
<evidence type="ECO:0000313" key="5">
    <source>
        <dbReference type="Proteomes" id="UP000321938"/>
    </source>
</evidence>
<dbReference type="SUPFAM" id="SSF49899">
    <property type="entry name" value="Concanavalin A-like lectins/glucanases"/>
    <property type="match status" value="1"/>
</dbReference>
<dbReference type="InterPro" id="IPR006558">
    <property type="entry name" value="LamG-like"/>
</dbReference>